<feature type="transmembrane region" description="Helical" evidence="12">
    <location>
        <begin position="401"/>
        <end position="421"/>
    </location>
</feature>
<feature type="transmembrane region" description="Helical" evidence="12">
    <location>
        <begin position="162"/>
        <end position="183"/>
    </location>
</feature>
<dbReference type="Pfam" id="PF00367">
    <property type="entry name" value="PTS_EIIB"/>
    <property type="match status" value="1"/>
</dbReference>
<dbReference type="PROSITE" id="PS51098">
    <property type="entry name" value="PTS_EIIB_TYPE_1"/>
    <property type="match status" value="1"/>
</dbReference>
<comment type="subcellular location">
    <subcellularLocation>
        <location evidence="1">Cell membrane</location>
        <topology evidence="1">Multi-pass membrane protein</topology>
    </subcellularLocation>
</comment>
<feature type="domain" description="PTS EIIB type-1" evidence="13">
    <location>
        <begin position="30"/>
        <end position="113"/>
    </location>
</feature>
<feature type="domain" description="PTS EIIC type-1" evidence="14">
    <location>
        <begin position="128"/>
        <end position="467"/>
    </location>
</feature>
<evidence type="ECO:0000256" key="11">
    <source>
        <dbReference type="PROSITE-ProRule" id="PRU00421"/>
    </source>
</evidence>
<evidence type="ECO:0000256" key="8">
    <source>
        <dbReference type="ARBA" id="ARBA00022777"/>
    </source>
</evidence>
<dbReference type="InterPro" id="IPR018113">
    <property type="entry name" value="PTrfase_EIIB_Cys"/>
</dbReference>
<evidence type="ECO:0000259" key="13">
    <source>
        <dbReference type="PROSITE" id="PS51098"/>
    </source>
</evidence>
<feature type="transmembrane region" description="Helical" evidence="12">
    <location>
        <begin position="129"/>
        <end position="150"/>
    </location>
</feature>
<dbReference type="Pfam" id="PF02378">
    <property type="entry name" value="PTS_EIIC"/>
    <property type="match status" value="1"/>
</dbReference>
<organism evidence="15 16">
    <name type="scientific">Vibrio ishigakensis</name>
    <dbReference type="NCBI Taxonomy" id="1481914"/>
    <lineage>
        <taxon>Bacteria</taxon>
        <taxon>Pseudomonadati</taxon>
        <taxon>Pseudomonadota</taxon>
        <taxon>Gammaproteobacteria</taxon>
        <taxon>Vibrionales</taxon>
        <taxon>Vibrionaceae</taxon>
        <taxon>Vibrio</taxon>
    </lineage>
</organism>
<dbReference type="PANTHER" id="PTHR30175:SF7">
    <property type="entry name" value="NEGATIVE REGULATOR OF SACY ACTIVITY"/>
    <property type="match status" value="1"/>
</dbReference>
<keyword evidence="10 12" id="KW-0472">Membrane</keyword>
<keyword evidence="8" id="KW-0418">Kinase</keyword>
<name>A0A0B8P3Y7_9VIBR</name>
<feature type="active site" description="Phosphocysteine intermediate; for EIIB activity" evidence="11">
    <location>
        <position position="52"/>
    </location>
</feature>
<evidence type="ECO:0000313" key="16">
    <source>
        <dbReference type="Proteomes" id="UP000031671"/>
    </source>
</evidence>
<sequence>MVVLRIAALIFEPIVVSIPHREQIMKNNEKQIAADIYQAVGGKENIRALEHCATRLRIILNDDSLADKKTIEAIPGVKGYFLQTGQHQIILGGGLVEKVFASMGHDSDGTSVKDEAYAKMNWLQKSVRILADVFIPIIPVIVAAGLLMGLRNSFFNELPENILVITQVLTDTAFIFLPALVVWSTFKRLGGTDSVGFVLGLMTVAPQLPNAYAVGSGDAEALEVMGFAIVGFQGMILPALVTGIFGANLEKILRKYVPNALALVVTPFLTVTISILVALFAIGPVVGELQSLIMAGITSIIELPYGIGGFIFAPLHQLLVIMGLHHSFIILEFNYLGEGLGNPLNPMYSATGATMIGAGVAAYLKAKSSENKGTIGSSILSTSFGIGEPLLYGVVLKNPKLWAANLVGCSVGGGFVMMVGLKPSLVGVTLIPAIPAYIGQGLGLYLTTILIAFTTSFVLSRIVLAKD</sequence>
<reference evidence="15 16" key="1">
    <citation type="submission" date="2015-01" db="EMBL/GenBank/DDBJ databases">
        <title>Vibrio sp. C1 JCM 19231 whole genome shotgun sequence.</title>
        <authorList>
            <person name="Sawabe T."/>
            <person name="Meirelles P."/>
            <person name="Feng G."/>
            <person name="Sayaka M."/>
            <person name="Hattori M."/>
            <person name="Ohkuma M."/>
        </authorList>
    </citation>
    <scope>NUCLEOTIDE SEQUENCE [LARGE SCALE GENOMIC DNA]</scope>
    <source>
        <strain evidence="16">JCM 19231</strain>
    </source>
</reference>
<dbReference type="EMBL" id="BBRZ01000070">
    <property type="protein sequence ID" value="GAM57998.1"/>
    <property type="molecule type" value="Genomic_DNA"/>
</dbReference>
<keyword evidence="5 15" id="KW-0808">Transferase</keyword>
<dbReference type="InterPro" id="IPR013013">
    <property type="entry name" value="PTS_EIIC_1"/>
</dbReference>
<dbReference type="PROSITE" id="PS01035">
    <property type="entry name" value="PTS_EIIB_TYPE_1_CYS"/>
    <property type="match status" value="1"/>
</dbReference>
<dbReference type="Gene3D" id="3.30.1360.60">
    <property type="entry name" value="Glucose permease domain IIB"/>
    <property type="match status" value="1"/>
</dbReference>
<keyword evidence="7 12" id="KW-0812">Transmembrane</keyword>
<feature type="transmembrane region" description="Helical" evidence="12">
    <location>
        <begin position="442"/>
        <end position="464"/>
    </location>
</feature>
<comment type="caution">
    <text evidence="15">The sequence shown here is derived from an EMBL/GenBank/DDBJ whole genome shotgun (WGS) entry which is preliminary data.</text>
</comment>
<dbReference type="GO" id="GO:0016301">
    <property type="term" value="F:kinase activity"/>
    <property type="evidence" value="ECO:0007669"/>
    <property type="project" value="UniProtKB-KW"/>
</dbReference>
<keyword evidence="4" id="KW-0762">Sugar transport</keyword>
<evidence type="ECO:0000256" key="7">
    <source>
        <dbReference type="ARBA" id="ARBA00022692"/>
    </source>
</evidence>
<keyword evidence="9 12" id="KW-1133">Transmembrane helix</keyword>
<keyword evidence="2" id="KW-0813">Transport</keyword>
<dbReference type="GO" id="GO:0005886">
    <property type="term" value="C:plasma membrane"/>
    <property type="evidence" value="ECO:0007669"/>
    <property type="project" value="UniProtKB-SubCell"/>
</dbReference>
<dbReference type="GO" id="GO:0015771">
    <property type="term" value="P:trehalose transport"/>
    <property type="evidence" value="ECO:0007669"/>
    <property type="project" value="TreeGrafter"/>
</dbReference>
<feature type="transmembrane region" description="Helical" evidence="12">
    <location>
        <begin position="292"/>
        <end position="311"/>
    </location>
</feature>
<dbReference type="CDD" id="cd00212">
    <property type="entry name" value="PTS_IIB_glc"/>
    <property type="match status" value="1"/>
</dbReference>
<dbReference type="Proteomes" id="UP000031671">
    <property type="component" value="Unassembled WGS sequence"/>
</dbReference>
<keyword evidence="16" id="KW-1185">Reference proteome</keyword>
<feature type="transmembrane region" description="Helical" evidence="12">
    <location>
        <begin position="195"/>
        <end position="212"/>
    </location>
</feature>
<dbReference type="InterPro" id="IPR001996">
    <property type="entry name" value="PTS_IIB_1"/>
</dbReference>
<proteinExistence type="predicted"/>
<dbReference type="InterPro" id="IPR003352">
    <property type="entry name" value="PTS_EIIC"/>
</dbReference>
<evidence type="ECO:0000256" key="6">
    <source>
        <dbReference type="ARBA" id="ARBA00022683"/>
    </source>
</evidence>
<evidence type="ECO:0000256" key="1">
    <source>
        <dbReference type="ARBA" id="ARBA00004651"/>
    </source>
</evidence>
<dbReference type="InterPro" id="IPR036878">
    <property type="entry name" value="Glu_permease_IIB"/>
</dbReference>
<evidence type="ECO:0000256" key="2">
    <source>
        <dbReference type="ARBA" id="ARBA00022448"/>
    </source>
</evidence>
<dbReference type="SUPFAM" id="SSF55604">
    <property type="entry name" value="Glucose permease domain IIB"/>
    <property type="match status" value="1"/>
</dbReference>
<evidence type="ECO:0000256" key="4">
    <source>
        <dbReference type="ARBA" id="ARBA00022597"/>
    </source>
</evidence>
<dbReference type="AlphaFoldDB" id="A0A0B8P3Y7"/>
<evidence type="ECO:0000313" key="15">
    <source>
        <dbReference type="EMBL" id="GAM57998.1"/>
    </source>
</evidence>
<dbReference type="GO" id="GO:0090589">
    <property type="term" value="F:protein-phosphocysteine-trehalose phosphotransferase system transporter activity"/>
    <property type="evidence" value="ECO:0007669"/>
    <property type="project" value="TreeGrafter"/>
</dbReference>
<dbReference type="GO" id="GO:0009401">
    <property type="term" value="P:phosphoenolpyruvate-dependent sugar phosphotransferase system"/>
    <property type="evidence" value="ECO:0007669"/>
    <property type="project" value="UniProtKB-KW"/>
</dbReference>
<keyword evidence="3" id="KW-1003">Cell membrane</keyword>
<protein>
    <submittedName>
        <fullName evidence="15">PTS system, sucrose-specific IIB component</fullName>
        <ecNumber evidence="15">2.7.1.-</ecNumber>
    </submittedName>
</protein>
<evidence type="ECO:0000256" key="9">
    <source>
        <dbReference type="ARBA" id="ARBA00022989"/>
    </source>
</evidence>
<accession>A0A0B8P3Y7</accession>
<dbReference type="PANTHER" id="PTHR30175">
    <property type="entry name" value="PHOSPHOTRANSFERASE SYSTEM TRANSPORT PROTEIN"/>
    <property type="match status" value="1"/>
</dbReference>
<evidence type="ECO:0000256" key="3">
    <source>
        <dbReference type="ARBA" id="ARBA00022475"/>
    </source>
</evidence>
<dbReference type="EC" id="2.7.1.-" evidence="15"/>
<dbReference type="PROSITE" id="PS51103">
    <property type="entry name" value="PTS_EIIC_TYPE_1"/>
    <property type="match status" value="1"/>
</dbReference>
<feature type="transmembrane region" description="Helical" evidence="12">
    <location>
        <begin position="261"/>
        <end position="286"/>
    </location>
</feature>
<dbReference type="InterPro" id="IPR050558">
    <property type="entry name" value="PTS_Sugar-Specific_Components"/>
</dbReference>
<dbReference type="FunFam" id="3.30.1360.60:FF:000001">
    <property type="entry name" value="PTS system glucose-specific IIBC component PtsG"/>
    <property type="match status" value="1"/>
</dbReference>
<evidence type="ECO:0000256" key="10">
    <source>
        <dbReference type="ARBA" id="ARBA00023136"/>
    </source>
</evidence>
<gene>
    <name evidence="15" type="ORF">JCM19231_2121</name>
</gene>
<evidence type="ECO:0000256" key="12">
    <source>
        <dbReference type="SAM" id="Phobius"/>
    </source>
</evidence>
<keyword evidence="6" id="KW-0598">Phosphotransferase system</keyword>
<feature type="transmembrane region" description="Helical" evidence="12">
    <location>
        <begin position="224"/>
        <end position="249"/>
    </location>
</feature>
<reference evidence="15 16" key="2">
    <citation type="submission" date="2015-01" db="EMBL/GenBank/DDBJ databases">
        <authorList>
            <consortium name="NBRP consortium"/>
            <person name="Sawabe T."/>
            <person name="Meirelles P."/>
            <person name="Feng G."/>
            <person name="Sayaka M."/>
            <person name="Hattori M."/>
            <person name="Ohkuma M."/>
        </authorList>
    </citation>
    <scope>NUCLEOTIDE SEQUENCE [LARGE SCALE GENOMIC DNA]</scope>
    <source>
        <strain evidence="16">JCM 19231</strain>
    </source>
</reference>
<evidence type="ECO:0000259" key="14">
    <source>
        <dbReference type="PROSITE" id="PS51103"/>
    </source>
</evidence>
<dbReference type="GO" id="GO:0008982">
    <property type="term" value="F:protein-N(PI)-phosphohistidine-sugar phosphotransferase activity"/>
    <property type="evidence" value="ECO:0007669"/>
    <property type="project" value="InterPro"/>
</dbReference>
<evidence type="ECO:0000256" key="5">
    <source>
        <dbReference type="ARBA" id="ARBA00022679"/>
    </source>
</evidence>